<dbReference type="Gene3D" id="1.20.1260.100">
    <property type="entry name" value="TspO/MBR protein"/>
    <property type="match status" value="1"/>
</dbReference>
<comment type="similarity">
    <text evidence="2">Belongs to the TspO/BZRP family.</text>
</comment>
<feature type="transmembrane region" description="Helical" evidence="6">
    <location>
        <begin position="142"/>
        <end position="160"/>
    </location>
</feature>
<dbReference type="GO" id="GO:0016020">
    <property type="term" value="C:membrane"/>
    <property type="evidence" value="ECO:0007669"/>
    <property type="project" value="UniProtKB-SubCell"/>
</dbReference>
<evidence type="ECO:0000256" key="3">
    <source>
        <dbReference type="ARBA" id="ARBA00022692"/>
    </source>
</evidence>
<feature type="transmembrane region" description="Helical" evidence="6">
    <location>
        <begin position="109"/>
        <end position="130"/>
    </location>
</feature>
<evidence type="ECO:0000313" key="8">
    <source>
        <dbReference type="Proteomes" id="UP000028700"/>
    </source>
</evidence>
<dbReference type="GO" id="GO:0033013">
    <property type="term" value="P:tetrapyrrole metabolic process"/>
    <property type="evidence" value="ECO:0007669"/>
    <property type="project" value="UniProtKB-ARBA"/>
</dbReference>
<dbReference type="STRING" id="1291743.LOSG293_011360"/>
<comment type="caution">
    <text evidence="7">The sequence shown here is derived from an EMBL/GenBank/DDBJ whole genome shotgun (WGS) entry which is preliminary data.</text>
</comment>
<evidence type="ECO:0000256" key="2">
    <source>
        <dbReference type="ARBA" id="ARBA00007524"/>
    </source>
</evidence>
<dbReference type="PANTHER" id="PTHR10057:SF0">
    <property type="entry name" value="TRANSLOCATOR PROTEIN"/>
    <property type="match status" value="1"/>
</dbReference>
<dbReference type="AlphaFoldDB" id="A0A081BG68"/>
<feature type="transmembrane region" description="Helical" evidence="6">
    <location>
        <begin position="55"/>
        <end position="73"/>
    </location>
</feature>
<gene>
    <name evidence="7" type="primary">tspO</name>
    <name evidence="7" type="ORF">LOSG293_011360</name>
</gene>
<dbReference type="PIRSF" id="PIRSF005859">
    <property type="entry name" value="PBR"/>
    <property type="match status" value="1"/>
</dbReference>
<dbReference type="eggNOG" id="COG3476">
    <property type="taxonomic scope" value="Bacteria"/>
</dbReference>
<dbReference type="Pfam" id="PF03073">
    <property type="entry name" value="TspO_MBR"/>
    <property type="match status" value="1"/>
</dbReference>
<dbReference type="RefSeq" id="WP_034525767.1">
    <property type="nucleotide sequence ID" value="NZ_BBJM01000001.1"/>
</dbReference>
<dbReference type="EMBL" id="BBJM01000001">
    <property type="protein sequence ID" value="GAK47036.1"/>
    <property type="molecule type" value="Genomic_DNA"/>
</dbReference>
<organism evidence="7 8">
    <name type="scientific">Secundilactobacillus oryzae JCM 18671</name>
    <dbReference type="NCBI Taxonomy" id="1291743"/>
    <lineage>
        <taxon>Bacteria</taxon>
        <taxon>Bacillati</taxon>
        <taxon>Bacillota</taxon>
        <taxon>Bacilli</taxon>
        <taxon>Lactobacillales</taxon>
        <taxon>Lactobacillaceae</taxon>
        <taxon>Secundilactobacillus</taxon>
    </lineage>
</organism>
<evidence type="ECO:0000256" key="4">
    <source>
        <dbReference type="ARBA" id="ARBA00022989"/>
    </source>
</evidence>
<dbReference type="InterPro" id="IPR004307">
    <property type="entry name" value="TspO_MBR"/>
</dbReference>
<protein>
    <submittedName>
        <fullName evidence="7">Tryptophan-rich sensory protein</fullName>
    </submittedName>
</protein>
<proteinExistence type="inferred from homology"/>
<evidence type="ECO:0000256" key="5">
    <source>
        <dbReference type="ARBA" id="ARBA00023136"/>
    </source>
</evidence>
<keyword evidence="3 6" id="KW-0812">Transmembrane</keyword>
<evidence type="ECO:0000256" key="6">
    <source>
        <dbReference type="SAM" id="Phobius"/>
    </source>
</evidence>
<evidence type="ECO:0000256" key="1">
    <source>
        <dbReference type="ARBA" id="ARBA00004141"/>
    </source>
</evidence>
<accession>A0A081BG68</accession>
<dbReference type="Proteomes" id="UP000028700">
    <property type="component" value="Unassembled WGS sequence"/>
</dbReference>
<keyword evidence="8" id="KW-1185">Reference proteome</keyword>
<reference evidence="7" key="1">
    <citation type="journal article" date="2014" name="Genome Announc.">
        <title>Draft Genome Sequence of Lactobacillus oryzae Strain SG293T.</title>
        <authorList>
            <person name="Tanizawa Y."/>
            <person name="Fujisawa T."/>
            <person name="Mochizuki T."/>
            <person name="Kaminuma E."/>
            <person name="Nakamura Y."/>
            <person name="Tohno M."/>
        </authorList>
    </citation>
    <scope>NUCLEOTIDE SEQUENCE [LARGE SCALE GENOMIC DNA]</scope>
    <source>
        <strain evidence="7">SG293</strain>
    </source>
</reference>
<keyword evidence="4 6" id="KW-1133">Transmembrane helix</keyword>
<dbReference type="InterPro" id="IPR038330">
    <property type="entry name" value="TspO/MBR-related_sf"/>
</dbReference>
<evidence type="ECO:0000313" key="7">
    <source>
        <dbReference type="EMBL" id="GAK47036.1"/>
    </source>
</evidence>
<comment type="subcellular location">
    <subcellularLocation>
        <location evidence="1">Membrane</location>
        <topology evidence="1">Multi-pass membrane protein</topology>
    </subcellularLocation>
</comment>
<dbReference type="OrthoDB" id="9795496at2"/>
<dbReference type="PANTHER" id="PTHR10057">
    <property type="entry name" value="PERIPHERAL-TYPE BENZODIAZEPINE RECEPTOR"/>
    <property type="match status" value="1"/>
</dbReference>
<sequence>MTVKSTGQRLLILLGFILAVEGIGFLSSVLSGDIKAIYHSLVLPPFSPPDYLFGIVWPVLYLLIAISGYLLFINVSPGTLQKANLIKFLMQLLLNFAWSIVFFQFELFWAGLIIILVMDIIVAMSIKPFYVTNKFSGYSFSIYLLWLLFATYLTVGVAILN</sequence>
<feature type="transmembrane region" description="Helical" evidence="6">
    <location>
        <begin position="85"/>
        <end position="103"/>
    </location>
</feature>
<name>A0A081BG68_9LACO</name>
<dbReference type="FunFam" id="1.20.1260.100:FF:000001">
    <property type="entry name" value="translocator protein 2"/>
    <property type="match status" value="1"/>
</dbReference>
<dbReference type="CDD" id="cd15904">
    <property type="entry name" value="TSPO_MBR"/>
    <property type="match status" value="1"/>
</dbReference>
<keyword evidence="5 6" id="KW-0472">Membrane</keyword>